<organism evidence="2 3">
    <name type="scientific">Pontibacter chinhatensis</name>
    <dbReference type="NCBI Taxonomy" id="1436961"/>
    <lineage>
        <taxon>Bacteria</taxon>
        <taxon>Pseudomonadati</taxon>
        <taxon>Bacteroidota</taxon>
        <taxon>Cytophagia</taxon>
        <taxon>Cytophagales</taxon>
        <taxon>Hymenobacteraceae</taxon>
        <taxon>Pontibacter</taxon>
    </lineage>
</organism>
<keyword evidence="1" id="KW-0812">Transmembrane</keyword>
<keyword evidence="1" id="KW-1133">Transmembrane helix</keyword>
<evidence type="ECO:0000256" key="1">
    <source>
        <dbReference type="SAM" id="Phobius"/>
    </source>
</evidence>
<keyword evidence="1" id="KW-0472">Membrane</keyword>
<name>A0A1I2YMZ2_9BACT</name>
<evidence type="ECO:0000313" key="3">
    <source>
        <dbReference type="Proteomes" id="UP000198724"/>
    </source>
</evidence>
<dbReference type="OrthoDB" id="677977at2"/>
<keyword evidence="3" id="KW-1185">Reference proteome</keyword>
<accession>A0A1I2YMZ2</accession>
<reference evidence="3" key="1">
    <citation type="submission" date="2016-10" db="EMBL/GenBank/DDBJ databases">
        <authorList>
            <person name="Varghese N."/>
            <person name="Submissions S."/>
        </authorList>
    </citation>
    <scope>NUCLEOTIDE SEQUENCE [LARGE SCALE GENOMIC DNA]</scope>
    <source>
        <strain evidence="3">LP51</strain>
    </source>
</reference>
<protein>
    <submittedName>
        <fullName evidence="2">Uncharacterized protein</fullName>
    </submittedName>
</protein>
<dbReference type="Proteomes" id="UP000198724">
    <property type="component" value="Unassembled WGS sequence"/>
</dbReference>
<feature type="transmembrane region" description="Helical" evidence="1">
    <location>
        <begin position="86"/>
        <end position="105"/>
    </location>
</feature>
<dbReference type="STRING" id="1436961.SAMN05421739_10917"/>
<evidence type="ECO:0000313" key="2">
    <source>
        <dbReference type="EMBL" id="SFH26907.1"/>
    </source>
</evidence>
<sequence length="153" mass="15863">MNNVIKAVAGGVAGACALTLLHETLRRFVPDAPRMDVLGMRAISKLMNMAGEEPPQDEKELHNWTLAGDILSNSVYYSLAGTGKDAWWRGAVLGAAAGAGAVLLPGPMGLGEAPSNRTTKTQAMTIGYYLLGGMVAAAVGYALSGDEEAAEEV</sequence>
<dbReference type="AlphaFoldDB" id="A0A1I2YMZ2"/>
<gene>
    <name evidence="2" type="ORF">SAMN05421739_10917</name>
</gene>
<proteinExistence type="predicted"/>
<dbReference type="RefSeq" id="WP_092104876.1">
    <property type="nucleotide sequence ID" value="NZ_FOOT01000009.1"/>
</dbReference>
<dbReference type="EMBL" id="FOOT01000009">
    <property type="protein sequence ID" value="SFH26907.1"/>
    <property type="molecule type" value="Genomic_DNA"/>
</dbReference>
<feature type="transmembrane region" description="Helical" evidence="1">
    <location>
        <begin position="126"/>
        <end position="144"/>
    </location>
</feature>